<dbReference type="GeneID" id="97240540"/>
<evidence type="ECO:0000313" key="8">
    <source>
        <dbReference type="Proteomes" id="UP000075787"/>
    </source>
</evidence>
<evidence type="ECO:0000256" key="1">
    <source>
        <dbReference type="ARBA" id="ARBA00004651"/>
    </source>
</evidence>
<dbReference type="AlphaFoldDB" id="A0A162JVA3"/>
<feature type="transmembrane region" description="Helical" evidence="6">
    <location>
        <begin position="12"/>
        <end position="31"/>
    </location>
</feature>
<organism evidence="7 8">
    <name type="scientific">Tistrella mobilis</name>
    <dbReference type="NCBI Taxonomy" id="171437"/>
    <lineage>
        <taxon>Bacteria</taxon>
        <taxon>Pseudomonadati</taxon>
        <taxon>Pseudomonadota</taxon>
        <taxon>Alphaproteobacteria</taxon>
        <taxon>Geminicoccales</taxon>
        <taxon>Geminicoccaceae</taxon>
        <taxon>Tistrella</taxon>
    </lineage>
</organism>
<feature type="transmembrane region" description="Helical" evidence="6">
    <location>
        <begin position="180"/>
        <end position="198"/>
    </location>
</feature>
<dbReference type="PANTHER" id="PTHR30250">
    <property type="entry name" value="PST FAMILY PREDICTED COLANIC ACID TRANSPORTER"/>
    <property type="match status" value="1"/>
</dbReference>
<gene>
    <name evidence="7" type="ORF">AUP44_15565</name>
</gene>
<evidence type="ECO:0000256" key="6">
    <source>
        <dbReference type="SAM" id="Phobius"/>
    </source>
</evidence>
<dbReference type="GO" id="GO:0005886">
    <property type="term" value="C:plasma membrane"/>
    <property type="evidence" value="ECO:0007669"/>
    <property type="project" value="UniProtKB-SubCell"/>
</dbReference>
<keyword evidence="5 6" id="KW-0472">Membrane</keyword>
<feature type="transmembrane region" description="Helical" evidence="6">
    <location>
        <begin position="362"/>
        <end position="381"/>
    </location>
</feature>
<evidence type="ECO:0000256" key="2">
    <source>
        <dbReference type="ARBA" id="ARBA00022475"/>
    </source>
</evidence>
<evidence type="ECO:0000256" key="3">
    <source>
        <dbReference type="ARBA" id="ARBA00022692"/>
    </source>
</evidence>
<feature type="transmembrane region" description="Helical" evidence="6">
    <location>
        <begin position="148"/>
        <end position="168"/>
    </location>
</feature>
<evidence type="ECO:0000256" key="4">
    <source>
        <dbReference type="ARBA" id="ARBA00022989"/>
    </source>
</evidence>
<keyword evidence="3 6" id="KW-0812">Transmembrane</keyword>
<feature type="transmembrane region" description="Helical" evidence="6">
    <location>
        <begin position="332"/>
        <end position="350"/>
    </location>
</feature>
<name>A0A162JVA3_9PROT</name>
<dbReference type="RefSeq" id="WP_062769474.1">
    <property type="nucleotide sequence ID" value="NZ_CP121045.1"/>
</dbReference>
<proteinExistence type="predicted"/>
<dbReference type="InterPro" id="IPR050833">
    <property type="entry name" value="Poly_Biosynth_Transport"/>
</dbReference>
<feature type="transmembrane region" description="Helical" evidence="6">
    <location>
        <begin position="243"/>
        <end position="270"/>
    </location>
</feature>
<evidence type="ECO:0008006" key="9">
    <source>
        <dbReference type="Google" id="ProtNLM"/>
    </source>
</evidence>
<feature type="transmembrane region" description="Helical" evidence="6">
    <location>
        <begin position="297"/>
        <end position="317"/>
    </location>
</feature>
<dbReference type="EMBL" id="LPZR01000213">
    <property type="protein sequence ID" value="KYO49944.1"/>
    <property type="molecule type" value="Genomic_DNA"/>
</dbReference>
<evidence type="ECO:0000256" key="5">
    <source>
        <dbReference type="ARBA" id="ARBA00023136"/>
    </source>
</evidence>
<evidence type="ECO:0000313" key="7">
    <source>
        <dbReference type="EMBL" id="KYO49944.1"/>
    </source>
</evidence>
<sequence length="421" mass="45545">MSRSLRLRRFLFFFLGTLLQKGGQFLLLPLLIGSMTSEEFSRFGLFTAVIFIAVPLFSLNVHMSGGRLFFDQSDRHQQASLFVSLLVSGIAFVSGGVLLGIGVLQSLGISDPLTLGDPVLTVLVGLSVVSSVMVQFFGLLFRLVDRPSMFALVSAQLGFGLLGIYAAIEGQFADKLLAAVVAYLANNLLVAVVAGVLAREHLLPGRFSRAMIGPAISYGSGTMVHTVVSWVNAQSGRWIGTLVMPVAALAGYTLMTYAAMAANLAATVLFETMRIDIMNSHVKGDFRRSRRIIDRTAVVSIGIVVLIYGVVIVLQTWQDKILPPSYHIDRGLVYAALAFSVFQVIFMRSFWLATSYKRTKTLASVMVVAAAATVVMSWLLVREYGDLGLMVGAAVGAFILALVGNILMTHILRTRHASELG</sequence>
<feature type="transmembrane region" description="Helical" evidence="6">
    <location>
        <begin position="81"/>
        <end position="107"/>
    </location>
</feature>
<feature type="transmembrane region" description="Helical" evidence="6">
    <location>
        <begin position="43"/>
        <end position="61"/>
    </location>
</feature>
<feature type="transmembrane region" description="Helical" evidence="6">
    <location>
        <begin position="210"/>
        <end position="231"/>
    </location>
</feature>
<accession>A0A162JVA3</accession>
<comment type="subcellular location">
    <subcellularLocation>
        <location evidence="1">Cell membrane</location>
        <topology evidence="1">Multi-pass membrane protein</topology>
    </subcellularLocation>
</comment>
<protein>
    <recommendedName>
        <fullName evidence="9">Polysaccharide biosynthesis protein</fullName>
    </recommendedName>
</protein>
<reference evidence="7 8" key="1">
    <citation type="submission" date="2015-12" db="EMBL/GenBank/DDBJ databases">
        <title>Genome sequence of Tistrella mobilis MCCC 1A02139.</title>
        <authorList>
            <person name="Lu L."/>
            <person name="Lai Q."/>
            <person name="Shao Z."/>
            <person name="Qian P."/>
        </authorList>
    </citation>
    <scope>NUCLEOTIDE SEQUENCE [LARGE SCALE GENOMIC DNA]</scope>
    <source>
        <strain evidence="7 8">MCCC 1A02139</strain>
    </source>
</reference>
<comment type="caution">
    <text evidence="7">The sequence shown here is derived from an EMBL/GenBank/DDBJ whole genome shotgun (WGS) entry which is preliminary data.</text>
</comment>
<keyword evidence="2" id="KW-1003">Cell membrane</keyword>
<keyword evidence="4 6" id="KW-1133">Transmembrane helix</keyword>
<feature type="transmembrane region" description="Helical" evidence="6">
    <location>
        <begin position="119"/>
        <end position="141"/>
    </location>
</feature>
<dbReference type="Proteomes" id="UP000075787">
    <property type="component" value="Unassembled WGS sequence"/>
</dbReference>
<dbReference type="PANTHER" id="PTHR30250:SF11">
    <property type="entry name" value="O-ANTIGEN TRANSPORTER-RELATED"/>
    <property type="match status" value="1"/>
</dbReference>
<feature type="transmembrane region" description="Helical" evidence="6">
    <location>
        <begin position="387"/>
        <end position="408"/>
    </location>
</feature>